<evidence type="ECO:0000256" key="4">
    <source>
        <dbReference type="ARBA" id="ARBA00022989"/>
    </source>
</evidence>
<evidence type="ECO:0000256" key="3">
    <source>
        <dbReference type="ARBA" id="ARBA00022692"/>
    </source>
</evidence>
<feature type="transmembrane region" description="Helical" evidence="7">
    <location>
        <begin position="146"/>
        <end position="168"/>
    </location>
</feature>
<reference evidence="9 10" key="1">
    <citation type="journal article" date="2018" name="Arch. Microbiol.">
        <title>New insights into the metabolic potential of the phototrophic purple bacterium Rhodopila globiformis DSM 161(T) from its draft genome sequence and evidence for a vanadium-dependent nitrogenase.</title>
        <authorList>
            <person name="Imhoff J.F."/>
            <person name="Rahn T."/>
            <person name="Kunzel S."/>
            <person name="Neulinger S.C."/>
        </authorList>
    </citation>
    <scope>NUCLEOTIDE SEQUENCE [LARGE SCALE GENOMIC DNA]</scope>
    <source>
        <strain evidence="9 10">DSM 161</strain>
    </source>
</reference>
<proteinExistence type="inferred from homology"/>
<comment type="similarity">
    <text evidence="6">Belongs to the YccS/YhfK family.</text>
</comment>
<evidence type="ECO:0000256" key="5">
    <source>
        <dbReference type="ARBA" id="ARBA00023136"/>
    </source>
</evidence>
<name>A0A2S6NP85_RHOGL</name>
<evidence type="ECO:0000313" key="10">
    <source>
        <dbReference type="Proteomes" id="UP000239724"/>
    </source>
</evidence>
<feature type="transmembrane region" description="Helical" evidence="7">
    <location>
        <begin position="503"/>
        <end position="526"/>
    </location>
</feature>
<evidence type="ECO:0000256" key="6">
    <source>
        <dbReference type="ARBA" id="ARBA00043993"/>
    </source>
</evidence>
<feature type="transmembrane region" description="Helical" evidence="7">
    <location>
        <begin position="443"/>
        <end position="464"/>
    </location>
</feature>
<feature type="transmembrane region" description="Helical" evidence="7">
    <location>
        <begin position="470"/>
        <end position="491"/>
    </location>
</feature>
<keyword evidence="5 7" id="KW-0472">Membrane</keyword>
<keyword evidence="10" id="KW-1185">Reference proteome</keyword>
<gene>
    <name evidence="9" type="ORF">CCS01_00515</name>
</gene>
<sequence>MPAKPTAPDLARLPIAVNLRATSLAEGVRAALSVSVIIAAGQFLHFPPLREAALAALLTCICDPGGPIRRRVPVLLSFTLLGALVTAGFGLVRALEPGFALPLGVLGLFCASFARVYGQAPQQLGALLATVQILALDRGDTSLAQAAIIALAFIGGALWATLLTMVIWRIYPFLPARRAVAEAYRQLSHLVGDLQTLARTPGASDADWDAHARIHRRRAREAIEAARTVVMDTLRARGAASHRAAQGVIRLETAEQIFGSLIALSDLLEHGSTAERQAATRILRRMRPVLLVLARAVLTEDIHTHRRIDRAIDALIADLAALPPGSLVPRVVTGIADRLRIAHTVVTPAGQLPDAGLAAQALPRWQQVVRPARANLNWQSPALRHALRSALTAAPALLFTMLWFTPYDHWLTITIVATMQPYYSLTFTRAIERIAGTAAGGVLAALVGLVCTTPLTIAVAMFPLAMLALAVRAVSLGMFMLALTPLVVLLVETGAPGAGEWQIAVMRAALTTLGGLIAVAAGFLLWPSRERELVAGEVRNAIAAHGAYARADFSLLLGEATTSAVGQARRAAGLASNTLEALITRALLDPSRRNPDKLEAAMVIDAALRRCAGRLTTLHHDPALAASLGAEALRAWRDWIAGSLHSLANGETTLQPRPPGQGSETLARIARQIELMVGAVGRLG</sequence>
<dbReference type="PANTHER" id="PTHR30509">
    <property type="entry name" value="P-HYDROXYBENZOIC ACID EFFLUX PUMP SUBUNIT-RELATED"/>
    <property type="match status" value="1"/>
</dbReference>
<dbReference type="OrthoDB" id="7491335at2"/>
<dbReference type="AlphaFoldDB" id="A0A2S6NP85"/>
<keyword evidence="3 7" id="KW-0812">Transmembrane</keyword>
<dbReference type="InterPro" id="IPR049453">
    <property type="entry name" value="Memb_transporter_dom"/>
</dbReference>
<dbReference type="EMBL" id="NHRY01000025">
    <property type="protein sequence ID" value="PPQ40184.1"/>
    <property type="molecule type" value="Genomic_DNA"/>
</dbReference>
<evidence type="ECO:0000256" key="2">
    <source>
        <dbReference type="ARBA" id="ARBA00022475"/>
    </source>
</evidence>
<dbReference type="GO" id="GO:0005886">
    <property type="term" value="C:plasma membrane"/>
    <property type="evidence" value="ECO:0007669"/>
    <property type="project" value="UniProtKB-SubCell"/>
</dbReference>
<evidence type="ECO:0000256" key="7">
    <source>
        <dbReference type="SAM" id="Phobius"/>
    </source>
</evidence>
<evidence type="ECO:0000313" key="9">
    <source>
        <dbReference type="EMBL" id="PPQ40184.1"/>
    </source>
</evidence>
<dbReference type="Proteomes" id="UP000239724">
    <property type="component" value="Unassembled WGS sequence"/>
</dbReference>
<dbReference type="RefSeq" id="WP_104516890.1">
    <property type="nucleotide sequence ID" value="NZ_NHRY01000025.1"/>
</dbReference>
<feature type="transmembrane region" description="Helical" evidence="7">
    <location>
        <begin position="99"/>
        <end position="118"/>
    </location>
</feature>
<accession>A0A2S6NP85</accession>
<feature type="transmembrane region" description="Helical" evidence="7">
    <location>
        <begin position="74"/>
        <end position="92"/>
    </location>
</feature>
<keyword evidence="2" id="KW-1003">Cell membrane</keyword>
<organism evidence="9 10">
    <name type="scientific">Rhodopila globiformis</name>
    <name type="common">Rhodopseudomonas globiformis</name>
    <dbReference type="NCBI Taxonomy" id="1071"/>
    <lineage>
        <taxon>Bacteria</taxon>
        <taxon>Pseudomonadati</taxon>
        <taxon>Pseudomonadota</taxon>
        <taxon>Alphaproteobacteria</taxon>
        <taxon>Acetobacterales</taxon>
        <taxon>Acetobacteraceae</taxon>
        <taxon>Rhodopila</taxon>
    </lineage>
</organism>
<dbReference type="Pfam" id="PF13515">
    <property type="entry name" value="FUSC_2"/>
    <property type="match status" value="1"/>
</dbReference>
<evidence type="ECO:0000256" key="1">
    <source>
        <dbReference type="ARBA" id="ARBA00004651"/>
    </source>
</evidence>
<feature type="domain" description="Integral membrane bound transporter" evidence="8">
    <location>
        <begin position="400"/>
        <end position="520"/>
    </location>
</feature>
<comment type="subcellular location">
    <subcellularLocation>
        <location evidence="1">Cell membrane</location>
        <topology evidence="1">Multi-pass membrane protein</topology>
    </subcellularLocation>
</comment>
<comment type="caution">
    <text evidence="9">The sequence shown here is derived from an EMBL/GenBank/DDBJ whole genome shotgun (WGS) entry which is preliminary data.</text>
</comment>
<dbReference type="PANTHER" id="PTHR30509:SF9">
    <property type="entry name" value="MULTIDRUG RESISTANCE PROTEIN MDTO"/>
    <property type="match status" value="1"/>
</dbReference>
<evidence type="ECO:0000259" key="8">
    <source>
        <dbReference type="Pfam" id="PF13515"/>
    </source>
</evidence>
<protein>
    <recommendedName>
        <fullName evidence="8">Integral membrane bound transporter domain-containing protein</fullName>
    </recommendedName>
</protein>
<keyword evidence="4 7" id="KW-1133">Transmembrane helix</keyword>